<protein>
    <recommendedName>
        <fullName evidence="1">NudC N-terminal domain-containing protein</fullName>
    </recommendedName>
</protein>
<sequence>IKWKESSESNLKAAIYQVYSVLSQYHDYFITDEIQDKPVFHLGNVKNHSEDSTMCSIHDQAFLQILQEERDITNFLDAFFGFLYRW</sequence>
<keyword evidence="3" id="KW-1185">Reference proteome</keyword>
<dbReference type="InterPro" id="IPR025934">
    <property type="entry name" value="NudC_N_dom"/>
</dbReference>
<dbReference type="EMBL" id="WNWW01000246">
    <property type="protein sequence ID" value="KAF3427808.1"/>
    <property type="molecule type" value="Genomic_DNA"/>
</dbReference>
<dbReference type="Pfam" id="PF14050">
    <property type="entry name" value="Nudc_N"/>
    <property type="match status" value="1"/>
</dbReference>
<dbReference type="AlphaFoldDB" id="A0A833RTA6"/>
<proteinExistence type="predicted"/>
<evidence type="ECO:0000313" key="2">
    <source>
        <dbReference type="EMBL" id="KAF3427808.1"/>
    </source>
</evidence>
<feature type="domain" description="NudC N-terminal" evidence="1">
    <location>
        <begin position="58"/>
        <end position="85"/>
    </location>
</feature>
<accession>A0A833RTA6</accession>
<gene>
    <name evidence="2" type="ORF">E2986_13016</name>
</gene>
<name>A0A833RTA6_9HYME</name>
<reference evidence="2" key="1">
    <citation type="submission" date="2019-11" db="EMBL/GenBank/DDBJ databases">
        <title>The nuclear and mitochondrial genomes of Frieseomelitta varia - a highly eusocial stingless bee (Meliponini) with a permanently sterile worker caste.</title>
        <authorList>
            <person name="Freitas F.C.P."/>
            <person name="Lourenco A.P."/>
            <person name="Nunes F.M.F."/>
            <person name="Paschoal A.R."/>
            <person name="Abreu F.C.P."/>
            <person name="Barbin F.O."/>
            <person name="Bataglia L."/>
            <person name="Cardoso-Junior C.A.M."/>
            <person name="Cervoni M.S."/>
            <person name="Silva S.R."/>
            <person name="Dalarmi F."/>
            <person name="Del Lama M.A."/>
            <person name="Depintor T.S."/>
            <person name="Ferreira K.M."/>
            <person name="Goria P.S."/>
            <person name="Jaskot M.C."/>
            <person name="Lago D.C."/>
            <person name="Luna-Lucena D."/>
            <person name="Moda L.M."/>
            <person name="Nascimento L."/>
            <person name="Pedrino M."/>
            <person name="Rabico F.O."/>
            <person name="Sanches F.C."/>
            <person name="Santos D.E."/>
            <person name="Santos C.G."/>
            <person name="Vieira J."/>
            <person name="Lopes T.F."/>
            <person name="Barchuk A.R."/>
            <person name="Hartfelder K."/>
            <person name="Simoes Z.L.P."/>
            <person name="Bitondi M.M.G."/>
            <person name="Pinheiro D.G."/>
        </authorList>
    </citation>
    <scope>NUCLEOTIDE SEQUENCE</scope>
    <source>
        <strain evidence="2">USP_RPSP 00005682</strain>
        <tissue evidence="2">Whole individual</tissue>
    </source>
</reference>
<comment type="caution">
    <text evidence="2">The sequence shown here is derived from an EMBL/GenBank/DDBJ whole genome shotgun (WGS) entry which is preliminary data.</text>
</comment>
<organism evidence="2 3">
    <name type="scientific">Frieseomelitta varia</name>
    <dbReference type="NCBI Taxonomy" id="561572"/>
    <lineage>
        <taxon>Eukaryota</taxon>
        <taxon>Metazoa</taxon>
        <taxon>Ecdysozoa</taxon>
        <taxon>Arthropoda</taxon>
        <taxon>Hexapoda</taxon>
        <taxon>Insecta</taxon>
        <taxon>Pterygota</taxon>
        <taxon>Neoptera</taxon>
        <taxon>Endopterygota</taxon>
        <taxon>Hymenoptera</taxon>
        <taxon>Apocrita</taxon>
        <taxon>Aculeata</taxon>
        <taxon>Apoidea</taxon>
        <taxon>Anthophila</taxon>
        <taxon>Apidae</taxon>
        <taxon>Frieseomelitta</taxon>
    </lineage>
</organism>
<evidence type="ECO:0000259" key="1">
    <source>
        <dbReference type="Pfam" id="PF14050"/>
    </source>
</evidence>
<dbReference type="Proteomes" id="UP000655588">
    <property type="component" value="Unassembled WGS sequence"/>
</dbReference>
<feature type="non-terminal residue" evidence="2">
    <location>
        <position position="1"/>
    </location>
</feature>
<evidence type="ECO:0000313" key="3">
    <source>
        <dbReference type="Proteomes" id="UP000655588"/>
    </source>
</evidence>